<dbReference type="GeneID" id="106986732"/>
<dbReference type="SUPFAM" id="SSF144292">
    <property type="entry name" value="occludin/ELL-like"/>
    <property type="match status" value="1"/>
</dbReference>
<dbReference type="Gene3D" id="6.10.140.340">
    <property type="match status" value="1"/>
</dbReference>
<comment type="subcellular location">
    <subcellularLocation>
        <location evidence="1">Nucleus</location>
    </subcellularLocation>
</comment>
<feature type="compositionally biased region" description="Polar residues" evidence="7">
    <location>
        <begin position="346"/>
        <end position="359"/>
    </location>
</feature>
<dbReference type="GO" id="GO:0000987">
    <property type="term" value="F:cis-regulatory region sequence-specific DNA binding"/>
    <property type="evidence" value="ECO:0007669"/>
    <property type="project" value="TreeGrafter"/>
</dbReference>
<dbReference type="InterPro" id="IPR010844">
    <property type="entry name" value="Occludin_ELL"/>
</dbReference>
<evidence type="ECO:0000256" key="6">
    <source>
        <dbReference type="PROSITE-ProRule" id="PRU01324"/>
    </source>
</evidence>
<feature type="domain" description="OCEL" evidence="8">
    <location>
        <begin position="521"/>
        <end position="631"/>
    </location>
</feature>
<comment type="similarity">
    <text evidence="2 6">Belongs to the ELL/occludin family.</text>
</comment>
<dbReference type="InterPro" id="IPR042065">
    <property type="entry name" value="E3_ELL-like"/>
</dbReference>
<dbReference type="GO" id="GO:0006368">
    <property type="term" value="P:transcription elongation by RNA polymerase II"/>
    <property type="evidence" value="ECO:0007669"/>
    <property type="project" value="InterPro"/>
</dbReference>
<dbReference type="InterPro" id="IPR031176">
    <property type="entry name" value="ELL/occludin"/>
</dbReference>
<feature type="region of interest" description="Disordered" evidence="7">
    <location>
        <begin position="346"/>
        <end position="418"/>
    </location>
</feature>
<evidence type="ECO:0000256" key="4">
    <source>
        <dbReference type="ARBA" id="ARBA00023163"/>
    </source>
</evidence>
<feature type="compositionally biased region" description="Low complexity" evidence="7">
    <location>
        <begin position="396"/>
        <end position="406"/>
    </location>
</feature>
<evidence type="ECO:0000256" key="7">
    <source>
        <dbReference type="SAM" id="MobiDB-lite"/>
    </source>
</evidence>
<feature type="region of interest" description="Disordered" evidence="7">
    <location>
        <begin position="146"/>
        <end position="190"/>
    </location>
</feature>
<dbReference type="SUPFAM" id="SSF46785">
    <property type="entry name" value="Winged helix' DNA-binding domain"/>
    <property type="match status" value="1"/>
</dbReference>
<name>A0A6J0A916_ACIJB</name>
<reference evidence="10" key="2">
    <citation type="submission" date="2025-08" db="UniProtKB">
        <authorList>
            <consortium name="RefSeq"/>
        </authorList>
    </citation>
    <scope>IDENTIFICATION</scope>
    <source>
        <tissue evidence="10">Blood</tissue>
    </source>
</reference>
<feature type="region of interest" description="Disordered" evidence="7">
    <location>
        <begin position="467"/>
        <end position="503"/>
    </location>
</feature>
<dbReference type="PANTHER" id="PTHR23288:SF40">
    <property type="entry name" value="OCEL DOMAIN-CONTAINING PROTEIN"/>
    <property type="match status" value="1"/>
</dbReference>
<feature type="compositionally biased region" description="Basic and acidic residues" evidence="7">
    <location>
        <begin position="470"/>
        <end position="494"/>
    </location>
</feature>
<dbReference type="GO" id="GO:0008023">
    <property type="term" value="C:transcription elongation factor complex"/>
    <property type="evidence" value="ECO:0007669"/>
    <property type="project" value="InterPro"/>
</dbReference>
<dbReference type="GO" id="GO:0032968">
    <property type="term" value="P:positive regulation of transcription elongation by RNA polymerase II"/>
    <property type="evidence" value="ECO:0007669"/>
    <property type="project" value="TreeGrafter"/>
</dbReference>
<keyword evidence="4" id="KW-0804">Transcription</keyword>
<evidence type="ECO:0000259" key="8">
    <source>
        <dbReference type="PROSITE" id="PS51980"/>
    </source>
</evidence>
<feature type="compositionally biased region" description="Polar residues" evidence="7">
    <location>
        <begin position="146"/>
        <end position="159"/>
    </location>
</feature>
<dbReference type="PROSITE" id="PS51980">
    <property type="entry name" value="OCEL"/>
    <property type="match status" value="1"/>
</dbReference>
<accession>A0A6J0A916</accession>
<dbReference type="RefSeq" id="XP_014940411.2">
    <property type="nucleotide sequence ID" value="XM_015084925.3"/>
</dbReference>
<feature type="compositionally biased region" description="Pro residues" evidence="7">
    <location>
        <begin position="378"/>
        <end position="395"/>
    </location>
</feature>
<keyword evidence="5" id="KW-0539">Nucleus</keyword>
<evidence type="ECO:0000313" key="9">
    <source>
        <dbReference type="Proteomes" id="UP001652583"/>
    </source>
</evidence>
<protein>
    <submittedName>
        <fullName evidence="10">RNA polymerase II elongation factor ELL2-like</fullName>
    </submittedName>
</protein>
<reference evidence="9" key="1">
    <citation type="submission" date="2025-05" db="UniProtKB">
        <authorList>
            <consortium name="RefSeq"/>
        </authorList>
    </citation>
    <scope>NUCLEOTIDE SEQUENCE [LARGE SCALE GENOMIC DNA]</scope>
</reference>
<organism evidence="9 10">
    <name type="scientific">Acinonyx jubatus</name>
    <name type="common">Cheetah</name>
    <dbReference type="NCBI Taxonomy" id="32536"/>
    <lineage>
        <taxon>Eukaryota</taxon>
        <taxon>Metazoa</taxon>
        <taxon>Chordata</taxon>
        <taxon>Craniata</taxon>
        <taxon>Vertebrata</taxon>
        <taxon>Euteleostomi</taxon>
        <taxon>Mammalia</taxon>
        <taxon>Eutheria</taxon>
        <taxon>Laurasiatheria</taxon>
        <taxon>Carnivora</taxon>
        <taxon>Feliformia</taxon>
        <taxon>Felidae</taxon>
        <taxon>Felinae</taxon>
        <taxon>Acinonyx</taxon>
    </lineage>
</organism>
<dbReference type="InterPro" id="IPR019464">
    <property type="entry name" value="ELL_N"/>
</dbReference>
<dbReference type="KEGG" id="aju:106986732"/>
<evidence type="ECO:0000256" key="3">
    <source>
        <dbReference type="ARBA" id="ARBA00023015"/>
    </source>
</evidence>
<dbReference type="Pfam" id="PF07303">
    <property type="entry name" value="Occludin_ELL"/>
    <property type="match status" value="1"/>
</dbReference>
<dbReference type="AlphaFoldDB" id="A0A6J0A916"/>
<gene>
    <name evidence="10" type="primary">LOC106986732</name>
</gene>
<sequence>MDRYDYMAARGGRVLGQVVHQEAGVSVEKANGLEPRQDDVAVCPLQLTRPTSRALASYQNYENTAPPQAFLEFEGLEELIKTPPNDSPTGEYRCNFLWSNAGDDSYRDQSQQRSSVYSPSLLSCLDSTEDKRVACDTTDYYQMTQATRPQAEEGSSNKWKNNRKLQREKRVPIRRAPRSVPDPVPERKRTAPINPAYTIRKSRVVNRVHMRPYRDRVIHLLALKAYKKSELLLRLQKDGITKDDENTLGEILQQVANLNTQNFSYTLKDYVFKEVHKDWPGYSELDRQSLELVLSRKADIVQHASGTNHRASSGGSATAKALEDEFSNLAHINLSRKKVRISHLTTATQSLSSSHSVNTRAEPPVGLSPPSGATANVLPPPPPPTHLPLPNPPQPACASSNSSSFSGGPGTQDPGVDSFSRNRKIFLRQQGRHTTLETLPPTSVQRKYLKRKKEMHVMSYKKSKYKFREHKAEKQEHDAETMEEQKTDPDRRGESAQPNPNDEVEQVCTASGETWSASGCPDYLAHYVTVVSLEQRQHYAQEFRAEYDEYQALHTKMLSLSRIFTKLDFKRKHLSPDSKEYQEINKKISLEYEKMTWINPNYGGEKQRCQYLYNKLAHIKRLIKDYDQQQVLGSE</sequence>
<dbReference type="InterPro" id="IPR036390">
    <property type="entry name" value="WH_DNA-bd_sf"/>
</dbReference>
<dbReference type="GO" id="GO:0042795">
    <property type="term" value="P:snRNA transcription by RNA polymerase II"/>
    <property type="evidence" value="ECO:0007669"/>
    <property type="project" value="TreeGrafter"/>
</dbReference>
<keyword evidence="3" id="KW-0805">Transcription regulation</keyword>
<dbReference type="Pfam" id="PF10390">
    <property type="entry name" value="ELL"/>
    <property type="match status" value="1"/>
</dbReference>
<proteinExistence type="inferred from homology"/>
<evidence type="ECO:0000256" key="1">
    <source>
        <dbReference type="ARBA" id="ARBA00004123"/>
    </source>
</evidence>
<evidence type="ECO:0000256" key="5">
    <source>
        <dbReference type="ARBA" id="ARBA00023242"/>
    </source>
</evidence>
<evidence type="ECO:0000313" key="10">
    <source>
        <dbReference type="RefSeq" id="XP_014940411.2"/>
    </source>
</evidence>
<dbReference type="Proteomes" id="UP001652583">
    <property type="component" value="Chromosome X"/>
</dbReference>
<dbReference type="PANTHER" id="PTHR23288">
    <property type="entry name" value="OCCLUDIN AND RNA POLYMERASE II ELONGATION FACTOR ELL"/>
    <property type="match status" value="1"/>
</dbReference>
<feature type="compositionally biased region" description="Basic residues" evidence="7">
    <location>
        <begin position="160"/>
        <end position="177"/>
    </location>
</feature>
<keyword evidence="9" id="KW-1185">Reference proteome</keyword>
<dbReference type="Gene3D" id="1.10.10.2670">
    <property type="entry name" value="E3 ubiquitin-protein ligase"/>
    <property type="match status" value="1"/>
</dbReference>
<evidence type="ECO:0000256" key="2">
    <source>
        <dbReference type="ARBA" id="ARBA00009171"/>
    </source>
</evidence>